<dbReference type="InterPro" id="IPR029062">
    <property type="entry name" value="Class_I_gatase-like"/>
</dbReference>
<keyword evidence="1" id="KW-0732">Signal</keyword>
<evidence type="ECO:0000256" key="1">
    <source>
        <dbReference type="SAM" id="SignalP"/>
    </source>
</evidence>
<dbReference type="EMBL" id="JACIJP010000001">
    <property type="protein sequence ID" value="MBB6123436.1"/>
    <property type="molecule type" value="Genomic_DNA"/>
</dbReference>
<evidence type="ECO:0000313" key="3">
    <source>
        <dbReference type="EMBL" id="MBB6123436.1"/>
    </source>
</evidence>
<evidence type="ECO:0000313" key="4">
    <source>
        <dbReference type="Proteomes" id="UP000552700"/>
    </source>
</evidence>
<dbReference type="Pfam" id="PF01965">
    <property type="entry name" value="DJ-1_PfpI"/>
    <property type="match status" value="1"/>
</dbReference>
<gene>
    <name evidence="3" type="ORF">FHS92_001143</name>
</gene>
<dbReference type="SUPFAM" id="SSF52317">
    <property type="entry name" value="Class I glutamine amidotransferase-like"/>
    <property type="match status" value="1"/>
</dbReference>
<dbReference type="GO" id="GO:0006508">
    <property type="term" value="P:proteolysis"/>
    <property type="evidence" value="ECO:0007669"/>
    <property type="project" value="UniProtKB-KW"/>
</dbReference>
<dbReference type="Proteomes" id="UP000552700">
    <property type="component" value="Unassembled WGS sequence"/>
</dbReference>
<dbReference type="GO" id="GO:0008233">
    <property type="term" value="F:peptidase activity"/>
    <property type="evidence" value="ECO:0007669"/>
    <property type="project" value="UniProtKB-KW"/>
</dbReference>
<dbReference type="PROSITE" id="PS51318">
    <property type="entry name" value="TAT"/>
    <property type="match status" value="1"/>
</dbReference>
<organism evidence="3 4">
    <name type="scientific">Sphingobium subterraneum</name>
    <dbReference type="NCBI Taxonomy" id="627688"/>
    <lineage>
        <taxon>Bacteria</taxon>
        <taxon>Pseudomonadati</taxon>
        <taxon>Pseudomonadota</taxon>
        <taxon>Alphaproteobacteria</taxon>
        <taxon>Sphingomonadales</taxon>
        <taxon>Sphingomonadaceae</taxon>
        <taxon>Sphingobium</taxon>
    </lineage>
</organism>
<dbReference type="AlphaFoldDB" id="A0A841J1M2"/>
<feature type="domain" description="DJ-1/PfpI" evidence="2">
    <location>
        <begin position="56"/>
        <end position="213"/>
    </location>
</feature>
<dbReference type="PANTHER" id="PTHR43130">
    <property type="entry name" value="ARAC-FAMILY TRANSCRIPTIONAL REGULATOR"/>
    <property type="match status" value="1"/>
</dbReference>
<feature type="signal peptide" evidence="1">
    <location>
        <begin position="1"/>
        <end position="27"/>
    </location>
</feature>
<keyword evidence="4" id="KW-1185">Reference proteome</keyword>
<keyword evidence="3" id="KW-0645">Protease</keyword>
<dbReference type="RefSeq" id="WP_184078348.1">
    <property type="nucleotide sequence ID" value="NZ_JACIJP010000001.1"/>
</dbReference>
<protein>
    <submittedName>
        <fullName evidence="3">Putative intracellular protease/amidase</fullName>
    </submittedName>
</protein>
<comment type="caution">
    <text evidence="3">The sequence shown here is derived from an EMBL/GenBank/DDBJ whole genome shotgun (WGS) entry which is preliminary data.</text>
</comment>
<dbReference type="InterPro" id="IPR002818">
    <property type="entry name" value="DJ-1/PfpI"/>
</dbReference>
<dbReference type="Gene3D" id="3.40.50.880">
    <property type="match status" value="1"/>
</dbReference>
<proteinExistence type="predicted"/>
<dbReference type="InterPro" id="IPR006311">
    <property type="entry name" value="TAT_signal"/>
</dbReference>
<dbReference type="CDD" id="cd03139">
    <property type="entry name" value="GATase1_PfpI_2"/>
    <property type="match status" value="1"/>
</dbReference>
<keyword evidence="3" id="KW-0378">Hydrolase</keyword>
<dbReference type="GO" id="GO:0006355">
    <property type="term" value="P:regulation of DNA-templated transcription"/>
    <property type="evidence" value="ECO:0007669"/>
    <property type="project" value="TreeGrafter"/>
</dbReference>
<evidence type="ECO:0000259" key="2">
    <source>
        <dbReference type="Pfam" id="PF01965"/>
    </source>
</evidence>
<name>A0A841J1M2_9SPHN</name>
<dbReference type="InterPro" id="IPR052158">
    <property type="entry name" value="INH-QAR"/>
</dbReference>
<reference evidence="3 4" key="1">
    <citation type="submission" date="2020-08" db="EMBL/GenBank/DDBJ databases">
        <title>Genomic Encyclopedia of Type Strains, Phase IV (KMG-IV): sequencing the most valuable type-strain genomes for metagenomic binning, comparative biology and taxonomic classification.</title>
        <authorList>
            <person name="Goeker M."/>
        </authorList>
    </citation>
    <scope>NUCLEOTIDE SEQUENCE [LARGE SCALE GENOMIC DNA]</scope>
    <source>
        <strain evidence="3 4">DSM 102255</strain>
    </source>
</reference>
<dbReference type="PANTHER" id="PTHR43130:SF2">
    <property type="entry name" value="DJ-1_PFPI DOMAIN-CONTAINING PROTEIN"/>
    <property type="match status" value="1"/>
</dbReference>
<accession>A0A841J1M2</accession>
<feature type="chain" id="PRO_5032520693" evidence="1">
    <location>
        <begin position="28"/>
        <end position="277"/>
    </location>
</feature>
<sequence>MKLNRRDLAKGAMLAAGLLGAGSQANAYTKSTKRQAGPTPDAEGGFWKNPKGNEYIAMVAYPGMTALDLYAPHYYFATMRGARVHIVAATKEPLLCDRNCTIIPDATYADVPANPDLIFVPGGGVPTVDAMENDALIDFLADRGKGARFVGSICTGALILGAAGLLQGKRATAHWKVRDACLPAMGATPVNQRIVHDGNVVTGAGVTSGVDFGIYMTNIFRGPDYARTLQLISEYQPEPLYNSGTPEAAPAGIAKFVTGLLPGYNERAAKIGNRKKA</sequence>